<sequence>MGTPTNNTPPFFTQANNFVGAVAGGVDPRTGIYNLSLPLGRLLGNGGRGPVVPIQIGYSPLSALLVPDIVANKGFGKGVALGFTSYDRSSGLLSLSTGQQIKVRELDRVEQVLLQHKLLDLRFEKYEKDHQDPRYGDCYKVIHKSGEVEVLSGPAKAASVKVPTNLLSVAGHMMTLSWDFSVNPPKLLAVNDASSTLLTIDYRSAETVLRFFPDQPEEAYDVELSFSGALLTRVRNLCLGPDTPLDWDLEYEWVSDVWGDWLAQVSAPGGLVERASYYKDGRGNRFPDSAGLPALPTVYRFNRYSGPTQGRQQTEAPPLQVEFTYTSHNFLGYQSGVDWKNDQDNLYGVRTNYRYGSTETWECQGKTTRINRSYDNFHLLVEQSTQCGSTVSTKEISYGAIVGQAFEDQPAYFQLPVAHKVTWRDASRSASQEIRYAWDDWGNQLHRAGKRTDSDGVITEGPASEWVYYDEHGETGCPPAPSAMRCFIKSITATPAPSAYSDTPTQQIQYRYDQCPSGGNGIDSLVLRTEESHTNIYPPPSDVSGSADVRLLSRQTFTYAQDAINAGRLLSQVFTHYPDNDAGHAYTWTETLDSADDADRHGALLFTYTFSAYDKLRWTTQSQYSKFTGRLWKQVDAKDRVTTYDYDGLGRVTAVTANPGTAYQNVTTYEYALSDGLEESFLVTVTDALHNKTRHGLDGQHRLLYTDINDVDGSAQEDTWHQTSLQFYDELGRLAEAIDFDYWGATPTRDQTSSLGGSVEYDDWAQISSVAFNYDNGTIRHIGISDPIALTQRVYRQGKSMATGRQESRTNPGGVPIEIKRYTVKDALTPYSTRSMAYDGLYRLRGVTDELGHTVTYRYDDWNRVDKVTLPDQTVVSYQYSPDSPATQPTAIAINGAVLGTRQFDGLGRLTGAKVGGRGWQYAYATDADRRPSQISTPDGVKRTYAYVPELGDALASVSTAPLAAAPIEALSQQFEYEPHTGLPTAATAGAAKIQFTTYASGRLKKQAFDFDGNTREMSYSAYTVDGSLRGYVHVDGARRDVAWDANDRVRQIADDAVKVDGIVRDDLNRVRSWITYDQTGTHAIQTTIDELDDFGRETLRTVQDKSSGLTWQIRQDWNVLDQVTARTTLRNGAAYRTEAFDYDNRNRLVKWSCAGSGAPCDRYGQAMAAQTFTFDACSNITSIVTSFTDGQQNRATFSYDDPGDPCKLTQVSNTHPRYPAVAVLKYDAAGRIIDDGMGLRLTYDSLGRVAAAHNMNTQRRSTYAYDALNRIYRRTQDNHPDATLFFYDGGQLLNLEESQRHTRLIPGVAGMQAQYSASSAQNGGAVWLLSTDDMGSVLSVSDGRSIEEHRYGPYGQEVETDGEPISVLAYNGQWRDPVLEGYALGNGYRLFLPGLGRFNAPDAYSPFGAGGFNSYAYCSGDPINYSDPTGHFGWDDLWDFTNKLSDFLGGLPSPEQILKEGEIVSELADVSPSAGLWITAGMEFALAVGSFIPGEDLLAIGARAGLRTSLEFIPKITEKVVAATTVTDDAFYHFGNKIYEFSGRIVGGAEHRLNFSGRPHGRGLHDAPGPSWQPQGGELDRLAPYRTGLGRRTMTPEAWYRGERAAGRLVEATDEDGTDIALIWTRPRGRTGSEKSQDVRMLTRLGFEPVGERGAGGVWRLRTQGLDRGRFLHAYENWGEGSPVVAAGNKGASTSEIRTRWLQRWEERLVQYRSGARVFRPWE</sequence>
<dbReference type="RefSeq" id="WP_039404817.1">
    <property type="nucleotide sequence ID" value="NZ_CP010310.2"/>
</dbReference>
<keyword evidence="1" id="KW-0677">Repeat</keyword>
<name>A0AAJ4ZFC0_PANPU</name>
<dbReference type="EMBL" id="UGSJ01000001">
    <property type="protein sequence ID" value="SUA92368.1"/>
    <property type="molecule type" value="Genomic_DNA"/>
</dbReference>
<reference evidence="3" key="2">
    <citation type="submission" date="2016-11" db="EMBL/GenBank/DDBJ databases">
        <title>Complete Genome Sequencing of Pandoraea pulmonicola DSM 16583.</title>
        <authorList>
            <person name="Chan K.-G."/>
        </authorList>
    </citation>
    <scope>NUCLEOTIDE SEQUENCE</scope>
    <source>
        <strain evidence="3">DSM 16583</strain>
    </source>
</reference>
<evidence type="ECO:0000313" key="3">
    <source>
        <dbReference type="EMBL" id="AJC19555.1"/>
    </source>
</evidence>
<dbReference type="InterPro" id="IPR022385">
    <property type="entry name" value="Rhs_assc_core"/>
</dbReference>
<evidence type="ECO:0000256" key="1">
    <source>
        <dbReference type="ARBA" id="ARBA00022737"/>
    </source>
</evidence>
<evidence type="ECO:0000313" key="6">
    <source>
        <dbReference type="Proteomes" id="UP000254589"/>
    </source>
</evidence>
<protein>
    <submittedName>
        <fullName evidence="4">Cell wall-associated polypeptide CWBP200</fullName>
    </submittedName>
</protein>
<dbReference type="Proteomes" id="UP000035086">
    <property type="component" value="Chromosome"/>
</dbReference>
<dbReference type="NCBIfam" id="TIGR03696">
    <property type="entry name" value="Rhs_assc_core"/>
    <property type="match status" value="1"/>
</dbReference>
<keyword evidence="5" id="KW-1185">Reference proteome</keyword>
<dbReference type="InterPro" id="IPR006530">
    <property type="entry name" value="YD"/>
</dbReference>
<feature type="domain" description="Teneurin-like YD-shell" evidence="2">
    <location>
        <begin position="1089"/>
        <end position="1405"/>
    </location>
</feature>
<organism evidence="4 6">
    <name type="scientific">Pandoraea pulmonicola</name>
    <dbReference type="NCBI Taxonomy" id="93221"/>
    <lineage>
        <taxon>Bacteria</taxon>
        <taxon>Pseudomonadati</taxon>
        <taxon>Pseudomonadota</taxon>
        <taxon>Betaproteobacteria</taxon>
        <taxon>Burkholderiales</taxon>
        <taxon>Burkholderiaceae</taxon>
        <taxon>Pandoraea</taxon>
    </lineage>
</organism>
<dbReference type="NCBIfam" id="TIGR01643">
    <property type="entry name" value="YD_repeat_2x"/>
    <property type="match status" value="1"/>
</dbReference>
<dbReference type="Pfam" id="PF25023">
    <property type="entry name" value="TEN_YD-shell"/>
    <property type="match status" value="1"/>
</dbReference>
<reference evidence="4 6" key="3">
    <citation type="submission" date="2018-06" db="EMBL/GenBank/DDBJ databases">
        <authorList>
            <consortium name="Pathogen Informatics"/>
            <person name="Doyle S."/>
        </authorList>
    </citation>
    <scope>NUCLEOTIDE SEQUENCE [LARGE SCALE GENOMIC DNA]</scope>
    <source>
        <strain evidence="4 6">NCTC13159</strain>
    </source>
</reference>
<dbReference type="Gene3D" id="2.180.10.10">
    <property type="entry name" value="RHS repeat-associated core"/>
    <property type="match status" value="2"/>
</dbReference>
<gene>
    <name evidence="4" type="primary">wapA</name>
    <name evidence="4" type="ORF">NCTC13159_03898</name>
    <name evidence="3" type="ORF">RO07_01950</name>
</gene>
<dbReference type="Pfam" id="PF05593">
    <property type="entry name" value="RHS_repeat"/>
    <property type="match status" value="1"/>
</dbReference>
<dbReference type="PANTHER" id="PTHR32305:SF15">
    <property type="entry name" value="PROTEIN RHSA-RELATED"/>
    <property type="match status" value="1"/>
</dbReference>
<reference evidence="5" key="1">
    <citation type="submission" date="2014-12" db="EMBL/GenBank/DDBJ databases">
        <title>Complete Genome Sequencing of Pandoraea pulmonicola DSM 16583.</title>
        <authorList>
            <person name="Chan K.-G."/>
        </authorList>
    </citation>
    <scope>NUCLEOTIDE SEQUENCE [LARGE SCALE GENOMIC DNA]</scope>
    <source>
        <strain evidence="5">DSM 16583</strain>
    </source>
</reference>
<evidence type="ECO:0000313" key="5">
    <source>
        <dbReference type="Proteomes" id="UP000035086"/>
    </source>
</evidence>
<dbReference type="PANTHER" id="PTHR32305">
    <property type="match status" value="1"/>
</dbReference>
<dbReference type="InterPro" id="IPR050708">
    <property type="entry name" value="T6SS_VgrG/RHS"/>
</dbReference>
<dbReference type="InterPro" id="IPR031325">
    <property type="entry name" value="RHS_repeat"/>
</dbReference>
<dbReference type="Proteomes" id="UP000254589">
    <property type="component" value="Unassembled WGS sequence"/>
</dbReference>
<dbReference type="InterPro" id="IPR056823">
    <property type="entry name" value="TEN-like_YD-shell"/>
</dbReference>
<proteinExistence type="predicted"/>
<dbReference type="EMBL" id="CP010310">
    <property type="protein sequence ID" value="AJC19555.1"/>
    <property type="molecule type" value="Genomic_DNA"/>
</dbReference>
<accession>A0AAJ4ZFC0</accession>
<evidence type="ECO:0000259" key="2">
    <source>
        <dbReference type="Pfam" id="PF25023"/>
    </source>
</evidence>
<dbReference type="KEGG" id="ppul:RO07_01950"/>
<evidence type="ECO:0000313" key="4">
    <source>
        <dbReference type="EMBL" id="SUA92368.1"/>
    </source>
</evidence>